<dbReference type="Gene3D" id="1.10.287.1260">
    <property type="match status" value="2"/>
</dbReference>
<feature type="coiled-coil region" evidence="1">
    <location>
        <begin position="493"/>
        <end position="520"/>
    </location>
</feature>
<feature type="transmembrane region" description="Helical" evidence="3">
    <location>
        <begin position="200"/>
        <end position="222"/>
    </location>
</feature>
<organism evidence="4 5">
    <name type="scientific">Planococcus salinarum</name>
    <dbReference type="NCBI Taxonomy" id="622695"/>
    <lineage>
        <taxon>Bacteria</taxon>
        <taxon>Bacillati</taxon>
        <taxon>Bacillota</taxon>
        <taxon>Bacilli</taxon>
        <taxon>Bacillales</taxon>
        <taxon>Caryophanaceae</taxon>
        <taxon>Planococcus</taxon>
    </lineage>
</organism>
<gene>
    <name evidence="4" type="ORF">BB776_02875</name>
</gene>
<keyword evidence="1" id="KW-0175">Coiled coil</keyword>
<dbReference type="Pfam" id="PF05552">
    <property type="entry name" value="MS_channel_1st_1"/>
    <property type="match status" value="4"/>
</dbReference>
<keyword evidence="5" id="KW-1185">Reference proteome</keyword>
<feature type="transmembrane region" description="Helical" evidence="3">
    <location>
        <begin position="289"/>
        <end position="313"/>
    </location>
</feature>
<dbReference type="NCBIfam" id="NF033912">
    <property type="entry name" value="msc"/>
    <property type="match status" value="2"/>
</dbReference>
<keyword evidence="3" id="KW-0472">Membrane</keyword>
<dbReference type="PANTHER" id="PTHR30221">
    <property type="entry name" value="SMALL-CONDUCTANCE MECHANOSENSITIVE CHANNEL"/>
    <property type="match status" value="1"/>
</dbReference>
<feature type="transmembrane region" description="Helical" evidence="3">
    <location>
        <begin position="103"/>
        <end position="124"/>
    </location>
</feature>
<sequence>MDTSGYFNNFMNALPEILLAILVLIIGYIVAKAVEKGVYKLLDKSQLDEKAGMKHQKYSLSKIISKIIFVLILLFTFALFFNILNLGAIGGPFLGIFDNLSAAFLSILKAGLILLLAWVLATVAKRLILMAGRKFDFGKVTKKTGASKDETVKWTETAANIAFYLILLLFLPAVLSALNIDGLSEPFSNMLASVLNFIPKLIAAAIIFGIGWIAATIVKKILSKFLESIGTDRLAAKLKVSQFFSGTSVSNVIGIIAFILIMLPVTIAALEVLALRGISGPAIAMLNEILAMIPNIIVAILLVLAGIIIGRWVKDVVIQLMQNLGVDSLTEKMGVSRTADPDADPSAYSLAKIIGVVAQVVIILLFTVEALQLLNLEFMVSLATGIFAYLPAVIAALVILAVGFWLANLAEDFIGSVFKKSSGGPHVLRYVAKYAILAFAFFMALDQLGIAASIINSAFILILGGAALAFGLAFGLGGKEHAARYLDTMEKSLQETEVDQEEWDTKKREAEAKKVALDKEAKAAIDPIVEKTSPDERHPYDGTKGTKDTTNMDDAKFTKDTKDTTNINDTKFTKDTTNTNDAKFTKDKKDTSTDLPKNDNQDTRAKRTGRNRNSNDPFKRK</sequence>
<evidence type="ECO:0000256" key="1">
    <source>
        <dbReference type="SAM" id="Coils"/>
    </source>
</evidence>
<feature type="compositionally biased region" description="Basic and acidic residues" evidence="2">
    <location>
        <begin position="583"/>
        <end position="605"/>
    </location>
</feature>
<evidence type="ECO:0000256" key="2">
    <source>
        <dbReference type="SAM" id="MobiDB-lite"/>
    </source>
</evidence>
<feature type="transmembrane region" description="Helical" evidence="3">
    <location>
        <begin position="12"/>
        <end position="31"/>
    </location>
</feature>
<dbReference type="InterPro" id="IPR011014">
    <property type="entry name" value="MscS_channel_TM-2"/>
</dbReference>
<feature type="compositionally biased region" description="Basic and acidic residues" evidence="2">
    <location>
        <begin position="525"/>
        <end position="547"/>
    </location>
</feature>
<dbReference type="InterPro" id="IPR008910">
    <property type="entry name" value="MSC_TM_helix"/>
</dbReference>
<comment type="caution">
    <text evidence="4">The sequence shown here is derived from an EMBL/GenBank/DDBJ whole genome shotgun (WGS) entry which is preliminary data.</text>
</comment>
<feature type="compositionally biased region" description="Low complexity" evidence="2">
    <location>
        <begin position="564"/>
        <end position="582"/>
    </location>
</feature>
<evidence type="ECO:0000256" key="3">
    <source>
        <dbReference type="SAM" id="Phobius"/>
    </source>
</evidence>
<dbReference type="PANTHER" id="PTHR30221:SF1">
    <property type="entry name" value="SMALL-CONDUCTANCE MECHANOSENSITIVE CHANNEL"/>
    <property type="match status" value="1"/>
</dbReference>
<feature type="transmembrane region" description="Helical" evidence="3">
    <location>
        <begin position="161"/>
        <end position="180"/>
    </location>
</feature>
<evidence type="ECO:0000313" key="4">
    <source>
        <dbReference type="EMBL" id="OHX51830.1"/>
    </source>
</evidence>
<dbReference type="InterPro" id="IPR045275">
    <property type="entry name" value="MscS_archaea/bacteria_type"/>
</dbReference>
<feature type="compositionally biased region" description="Basic and acidic residues" evidence="2">
    <location>
        <begin position="553"/>
        <end position="563"/>
    </location>
</feature>
<dbReference type="SUPFAM" id="SSF82861">
    <property type="entry name" value="Mechanosensitive channel protein MscS (YggB), transmembrane region"/>
    <property type="match status" value="1"/>
</dbReference>
<feature type="transmembrane region" description="Helical" evidence="3">
    <location>
        <begin position="63"/>
        <end position="83"/>
    </location>
</feature>
<name>A0ABX3D0H8_9BACL</name>
<proteinExistence type="predicted"/>
<accession>A0ABX3D0H8</accession>
<evidence type="ECO:0000313" key="5">
    <source>
        <dbReference type="Proteomes" id="UP000242153"/>
    </source>
</evidence>
<feature type="transmembrane region" description="Helical" evidence="3">
    <location>
        <begin position="386"/>
        <end position="407"/>
    </location>
</feature>
<keyword evidence="3" id="KW-0812">Transmembrane</keyword>
<dbReference type="Proteomes" id="UP000242153">
    <property type="component" value="Unassembled WGS sequence"/>
</dbReference>
<feature type="region of interest" description="Disordered" evidence="2">
    <location>
        <begin position="525"/>
        <end position="621"/>
    </location>
</feature>
<feature type="transmembrane region" description="Helical" evidence="3">
    <location>
        <begin position="451"/>
        <end position="476"/>
    </location>
</feature>
<reference evidence="4" key="1">
    <citation type="submission" date="2016-07" db="EMBL/GenBank/DDBJ databases">
        <title>Draft genome Planococcus salivarum.</title>
        <authorList>
            <person name="See-Too W.S."/>
        </authorList>
    </citation>
    <scope>NUCLEOTIDE SEQUENCE [LARGE SCALE GENOMIC DNA]</scope>
    <source>
        <strain evidence="4">DSM 23820</strain>
    </source>
</reference>
<feature type="compositionally biased region" description="Polar residues" evidence="2">
    <location>
        <begin position="611"/>
        <end position="621"/>
    </location>
</feature>
<feature type="transmembrane region" description="Helical" evidence="3">
    <location>
        <begin position="353"/>
        <end position="374"/>
    </location>
</feature>
<evidence type="ECO:0008006" key="6">
    <source>
        <dbReference type="Google" id="ProtNLM"/>
    </source>
</evidence>
<dbReference type="EMBL" id="MBQG01000084">
    <property type="protein sequence ID" value="OHX51830.1"/>
    <property type="molecule type" value="Genomic_DNA"/>
</dbReference>
<feature type="transmembrane region" description="Helical" evidence="3">
    <location>
        <begin position="427"/>
        <end position="445"/>
    </location>
</feature>
<keyword evidence="3" id="KW-1133">Transmembrane helix</keyword>
<dbReference type="RefSeq" id="WP_071152162.1">
    <property type="nucleotide sequence ID" value="NZ_QQRT01000001.1"/>
</dbReference>
<protein>
    <recommendedName>
        <fullName evidence="6">Mechanosensitive ion channel</fullName>
    </recommendedName>
</protein>
<feature type="transmembrane region" description="Helical" evidence="3">
    <location>
        <begin position="243"/>
        <end position="269"/>
    </location>
</feature>